<keyword evidence="2" id="KW-1185">Reference proteome</keyword>
<evidence type="ECO:0000313" key="2">
    <source>
        <dbReference type="Proteomes" id="UP000240904"/>
    </source>
</evidence>
<dbReference type="Proteomes" id="UP000240904">
    <property type="component" value="Unassembled WGS sequence"/>
</dbReference>
<organism evidence="1 2">
    <name type="scientific">Photobacterium lipolyticum</name>
    <dbReference type="NCBI Taxonomy" id="266810"/>
    <lineage>
        <taxon>Bacteria</taxon>
        <taxon>Pseudomonadati</taxon>
        <taxon>Pseudomonadota</taxon>
        <taxon>Gammaproteobacteria</taxon>
        <taxon>Vibrionales</taxon>
        <taxon>Vibrionaceae</taxon>
        <taxon>Photobacterium</taxon>
    </lineage>
</organism>
<proteinExistence type="predicted"/>
<comment type="caution">
    <text evidence="1">The sequence shown here is derived from an EMBL/GenBank/DDBJ whole genome shotgun (WGS) entry which is preliminary data.</text>
</comment>
<dbReference type="AlphaFoldDB" id="A0A2T3N1M5"/>
<dbReference type="RefSeq" id="WP_107282558.1">
    <property type="nucleotide sequence ID" value="NZ_PYMC01000003.1"/>
</dbReference>
<name>A0A2T3N1M5_9GAMM</name>
<evidence type="ECO:0000313" key="1">
    <source>
        <dbReference type="EMBL" id="PSW06178.1"/>
    </source>
</evidence>
<accession>A0A2T3N1M5</accession>
<sequence length="61" mass="6554">MMELVGLPMKGQSEGAVSFSSFRSCNLAFIDVYSELSGVLAMPARMGFKCGTVKLTELMVS</sequence>
<gene>
    <name evidence="1" type="ORF">C9I89_06625</name>
</gene>
<reference evidence="1 2" key="1">
    <citation type="submission" date="2018-03" db="EMBL/GenBank/DDBJ databases">
        <title>Whole genome sequencing of Histamine producing bacteria.</title>
        <authorList>
            <person name="Butler K."/>
        </authorList>
    </citation>
    <scope>NUCLEOTIDE SEQUENCE [LARGE SCALE GENOMIC DNA]</scope>
    <source>
        <strain evidence="1 2">DSM 16190</strain>
    </source>
</reference>
<protein>
    <submittedName>
        <fullName evidence="1">Uncharacterized protein</fullName>
    </submittedName>
</protein>
<dbReference type="EMBL" id="PYMC01000003">
    <property type="protein sequence ID" value="PSW06178.1"/>
    <property type="molecule type" value="Genomic_DNA"/>
</dbReference>